<dbReference type="SUPFAM" id="SSF53300">
    <property type="entry name" value="vWA-like"/>
    <property type="match status" value="1"/>
</dbReference>
<evidence type="ECO:0000313" key="15">
    <source>
        <dbReference type="Proteomes" id="UP000041254"/>
    </source>
</evidence>
<reference evidence="14 15" key="1">
    <citation type="submission" date="2014-11" db="EMBL/GenBank/DDBJ databases">
        <authorList>
            <person name="Zhu J."/>
            <person name="Qi W."/>
            <person name="Song R."/>
        </authorList>
    </citation>
    <scope>NUCLEOTIDE SEQUENCE [LARGE SCALE GENOMIC DNA]</scope>
</reference>
<dbReference type="SMART" id="SM00559">
    <property type="entry name" value="Ku78"/>
    <property type="match status" value="1"/>
</dbReference>
<dbReference type="GO" id="GO:0005524">
    <property type="term" value="F:ATP binding"/>
    <property type="evidence" value="ECO:0007669"/>
    <property type="project" value="UniProtKB-KW"/>
</dbReference>
<dbReference type="GO" id="GO:0043564">
    <property type="term" value="C:Ku70:Ku80 complex"/>
    <property type="evidence" value="ECO:0007669"/>
    <property type="project" value="InterPro"/>
</dbReference>
<dbReference type="PANTHER" id="PTHR12604">
    <property type="entry name" value="KU AUTOANTIGEN DNA HELICASE"/>
    <property type="match status" value="1"/>
</dbReference>
<dbReference type="GO" id="GO:0003684">
    <property type="term" value="F:damaged DNA binding"/>
    <property type="evidence" value="ECO:0007669"/>
    <property type="project" value="InterPro"/>
</dbReference>
<evidence type="ECO:0000256" key="12">
    <source>
        <dbReference type="SAM" id="MobiDB-lite"/>
    </source>
</evidence>
<dbReference type="SUPFAM" id="SSF101420">
    <property type="entry name" value="C-terminal domain of Ku80"/>
    <property type="match status" value="1"/>
</dbReference>
<comment type="similarity">
    <text evidence="2">Belongs to the ku80 family.</text>
</comment>
<dbReference type="Pfam" id="PF08785">
    <property type="entry name" value="Ku_PK_bind"/>
    <property type="match status" value="1"/>
</dbReference>
<keyword evidence="5" id="KW-0378">Hydrolase</keyword>
<keyword evidence="8" id="KW-0238">DNA-binding</keyword>
<dbReference type="GO" id="GO:0016787">
    <property type="term" value="F:hydrolase activity"/>
    <property type="evidence" value="ECO:0007669"/>
    <property type="project" value="UniProtKB-KW"/>
</dbReference>
<dbReference type="Gene3D" id="1.10.1600.10">
    <property type="match status" value="1"/>
</dbReference>
<evidence type="ECO:0000256" key="8">
    <source>
        <dbReference type="ARBA" id="ARBA00023125"/>
    </source>
</evidence>
<dbReference type="Gene3D" id="3.40.50.410">
    <property type="entry name" value="von Willebrand factor, type A domain"/>
    <property type="match status" value="1"/>
</dbReference>
<accession>A0A0G4E8M9</accession>
<dbReference type="PANTHER" id="PTHR12604:SF4">
    <property type="entry name" value="X-RAY REPAIR CROSS-COMPLEMENTING PROTEIN 5"/>
    <property type="match status" value="1"/>
</dbReference>
<feature type="domain" description="Ku" evidence="13">
    <location>
        <begin position="319"/>
        <end position="457"/>
    </location>
</feature>
<gene>
    <name evidence="14" type="ORF">Vbra_1470</name>
</gene>
<evidence type="ECO:0000256" key="4">
    <source>
        <dbReference type="ARBA" id="ARBA00022763"/>
    </source>
</evidence>
<dbReference type="InParanoid" id="A0A0G4E8M9"/>
<dbReference type="GO" id="GO:0006310">
    <property type="term" value="P:DNA recombination"/>
    <property type="evidence" value="ECO:0007669"/>
    <property type="project" value="UniProtKB-KW"/>
</dbReference>
<dbReference type="Pfam" id="PF02735">
    <property type="entry name" value="Ku"/>
    <property type="match status" value="1"/>
</dbReference>
<evidence type="ECO:0000256" key="2">
    <source>
        <dbReference type="ARBA" id="ARBA00007726"/>
    </source>
</evidence>
<evidence type="ECO:0000256" key="1">
    <source>
        <dbReference type="ARBA" id="ARBA00004123"/>
    </source>
</evidence>
<dbReference type="FunFam" id="1.10.1600.10:FF:000002">
    <property type="entry name" value="X-ray repair cross-complementing protein 5"/>
    <property type="match status" value="1"/>
</dbReference>
<dbReference type="InterPro" id="IPR006164">
    <property type="entry name" value="DNA_bd_Ku70/Ku80"/>
</dbReference>
<dbReference type="AlphaFoldDB" id="A0A0G4E8M9"/>
<name>A0A0G4E8M9_VITBC</name>
<dbReference type="InterPro" id="IPR005161">
    <property type="entry name" value="Ku_N"/>
</dbReference>
<keyword evidence="10" id="KW-0234">DNA repair</keyword>
<dbReference type="GO" id="GO:0006303">
    <property type="term" value="P:double-strand break repair via nonhomologous end joining"/>
    <property type="evidence" value="ECO:0007669"/>
    <property type="project" value="InterPro"/>
</dbReference>
<dbReference type="InterPro" id="IPR014893">
    <property type="entry name" value="Ku_PK_bind"/>
</dbReference>
<evidence type="ECO:0000256" key="6">
    <source>
        <dbReference type="ARBA" id="ARBA00022806"/>
    </source>
</evidence>
<evidence type="ECO:0000259" key="13">
    <source>
        <dbReference type="SMART" id="SM00559"/>
    </source>
</evidence>
<dbReference type="InterPro" id="IPR024193">
    <property type="entry name" value="Ku80"/>
</dbReference>
<organism evidence="14 15">
    <name type="scientific">Vitrella brassicaformis (strain CCMP3155)</name>
    <dbReference type="NCBI Taxonomy" id="1169540"/>
    <lineage>
        <taxon>Eukaryota</taxon>
        <taxon>Sar</taxon>
        <taxon>Alveolata</taxon>
        <taxon>Colpodellida</taxon>
        <taxon>Vitrellaceae</taxon>
        <taxon>Vitrella</taxon>
    </lineage>
</organism>
<dbReference type="SUPFAM" id="SSF100939">
    <property type="entry name" value="SPOC domain-like"/>
    <property type="match status" value="1"/>
</dbReference>
<dbReference type="OrthoDB" id="421406at2759"/>
<dbReference type="CDD" id="cd00873">
    <property type="entry name" value="KU80"/>
    <property type="match status" value="1"/>
</dbReference>
<evidence type="ECO:0000256" key="7">
    <source>
        <dbReference type="ARBA" id="ARBA00022840"/>
    </source>
</evidence>
<feature type="region of interest" description="Disordered" evidence="12">
    <location>
        <begin position="599"/>
        <end position="625"/>
    </location>
</feature>
<dbReference type="STRING" id="1169540.A0A0G4E8M9"/>
<evidence type="ECO:0000256" key="5">
    <source>
        <dbReference type="ARBA" id="ARBA00022801"/>
    </source>
</evidence>
<comment type="subcellular location">
    <subcellularLocation>
        <location evidence="1">Nucleus</location>
    </subcellularLocation>
</comment>
<feature type="compositionally biased region" description="Acidic residues" evidence="12">
    <location>
        <begin position="484"/>
        <end position="493"/>
    </location>
</feature>
<keyword evidence="7" id="KW-0067">ATP-binding</keyword>
<dbReference type="VEuPathDB" id="CryptoDB:Vbra_1470"/>
<keyword evidence="4" id="KW-0227">DNA damage</keyword>
<dbReference type="GO" id="GO:0004386">
    <property type="term" value="F:helicase activity"/>
    <property type="evidence" value="ECO:0007669"/>
    <property type="project" value="UniProtKB-KW"/>
</dbReference>
<dbReference type="InterPro" id="IPR016194">
    <property type="entry name" value="SPOC-like_C_dom_sf"/>
</dbReference>
<keyword evidence="3" id="KW-0547">Nucleotide-binding</keyword>
<evidence type="ECO:0000256" key="3">
    <source>
        <dbReference type="ARBA" id="ARBA00022741"/>
    </source>
</evidence>
<evidence type="ECO:0000256" key="11">
    <source>
        <dbReference type="ARBA" id="ARBA00023242"/>
    </source>
</evidence>
<feature type="region of interest" description="Disordered" evidence="12">
    <location>
        <begin position="478"/>
        <end position="508"/>
    </location>
</feature>
<dbReference type="Gene3D" id="1.25.40.240">
    <property type="entry name" value="Ku, C-terminal domain"/>
    <property type="match status" value="1"/>
</dbReference>
<protein>
    <recommendedName>
        <fullName evidence="13">Ku domain-containing protein</fullName>
    </recommendedName>
</protein>
<proteinExistence type="inferred from homology"/>
<dbReference type="GO" id="GO:0000723">
    <property type="term" value="P:telomere maintenance"/>
    <property type="evidence" value="ECO:0007669"/>
    <property type="project" value="InterPro"/>
</dbReference>
<dbReference type="GO" id="GO:0042162">
    <property type="term" value="F:telomeric DNA binding"/>
    <property type="evidence" value="ECO:0007669"/>
    <property type="project" value="InterPro"/>
</dbReference>
<dbReference type="InterPro" id="IPR036494">
    <property type="entry name" value="Ku_C_sf"/>
</dbReference>
<dbReference type="GO" id="GO:0003690">
    <property type="term" value="F:double-stranded DNA binding"/>
    <property type="evidence" value="ECO:0007669"/>
    <property type="project" value="TreeGrafter"/>
</dbReference>
<feature type="compositionally biased region" description="Acidic residues" evidence="12">
    <location>
        <begin position="765"/>
        <end position="776"/>
    </location>
</feature>
<dbReference type="Pfam" id="PF03731">
    <property type="entry name" value="Ku_N"/>
    <property type="match status" value="1"/>
</dbReference>
<dbReference type="Proteomes" id="UP000041254">
    <property type="component" value="Unassembled WGS sequence"/>
</dbReference>
<feature type="compositionally biased region" description="Basic and acidic residues" evidence="12">
    <location>
        <begin position="494"/>
        <end position="506"/>
    </location>
</feature>
<keyword evidence="9" id="KW-0233">DNA recombination</keyword>
<dbReference type="InterPro" id="IPR036465">
    <property type="entry name" value="vWFA_dom_sf"/>
</dbReference>
<evidence type="ECO:0000256" key="9">
    <source>
        <dbReference type="ARBA" id="ARBA00023172"/>
    </source>
</evidence>
<keyword evidence="6" id="KW-0347">Helicase</keyword>
<dbReference type="OMA" id="MASNKEC"/>
<dbReference type="EMBL" id="CDMY01000027">
    <property type="protein sequence ID" value="CEL91867.1"/>
    <property type="molecule type" value="Genomic_DNA"/>
</dbReference>
<feature type="region of interest" description="Disordered" evidence="12">
    <location>
        <begin position="744"/>
        <end position="776"/>
    </location>
</feature>
<keyword evidence="11" id="KW-0539">Nucleus</keyword>
<sequence>MGQPKEAAVIILDCGRTMAAKLDDQDDTKTHFTLAKDAVIDQLKHKLLLNPKQQLAVVCMGTQETSNSMHDEVEGEGYHNVTTLRYSSNKTGLGDGSVRLVKEVMDQGCEDAESNLLDALFVACDLLSKGNTYLGKKYKKMIFLYTNGLCTFDPAGEEDGIAALLDKMKEMECPLYTIGIGFTGDTDITAGGGSGDGGGGGAAAASAGGTGADDDGHRAKVEGFLQDMANKTDGIVQPSTNVLDNLRLFMKKVKLQRTKYREILQIHPNMKIPVWSYIKCKREPLPTAKKKLKVPTEDGDQVRTDTQYQKVGVGDDEDDADIQLMDIAKGFRFGETTVAVAEHQIENITKYQCDRNMVCIGAVSASDIPSHYLMPPCECVVAEEHNKPAAEALAAVAQALEELRLYLICKYSYCKNAQPKLCILRPEAKRTKKCLYLNPIPYHEDMRTLDFPNLEAMKAPSEAQLNAVDTLIDSMKMTKHTGGEGEDDEEDEEGVKGSDELLRPRDTYNPTNQRFFQALLVRAFDPQAPIPELDEKINSYLRPDTELASAAQPAVDQINGAFTFQKVEAKAVGRKRYWREVLKQKDENVFHADLENLKVEGDDDGMGGQRVPKVEEEDDSEQQLPADKRTKHTISTGQTIKHFNDLLDKAKTDHEVSDVFEAMAFCIEQLIDDREGGGSRRAFEAIEEFRSKSIDKTKPQQFNDLLRKLYGRRSDLVAEIQHKGIALITFEECPGPGAVSLAEAQQHLSASETPAAASAGQQQQDNDDDELMGTIT</sequence>
<dbReference type="Gene3D" id="2.40.290.10">
    <property type="match status" value="1"/>
</dbReference>
<keyword evidence="15" id="KW-1185">Reference proteome</keyword>
<evidence type="ECO:0000313" key="14">
    <source>
        <dbReference type="EMBL" id="CEL91867.1"/>
    </source>
</evidence>
<evidence type="ECO:0000256" key="10">
    <source>
        <dbReference type="ARBA" id="ARBA00023204"/>
    </source>
</evidence>